<keyword evidence="2" id="KW-1185">Reference proteome</keyword>
<evidence type="ECO:0000313" key="1">
    <source>
        <dbReference type="EMBL" id="KAI3823091.1"/>
    </source>
</evidence>
<reference evidence="2" key="1">
    <citation type="journal article" date="2022" name="Mol. Ecol. Resour.">
        <title>The genomes of chicory, endive, great burdock and yacon provide insights into Asteraceae palaeo-polyploidization history and plant inulin production.</title>
        <authorList>
            <person name="Fan W."/>
            <person name="Wang S."/>
            <person name="Wang H."/>
            <person name="Wang A."/>
            <person name="Jiang F."/>
            <person name="Liu H."/>
            <person name="Zhao H."/>
            <person name="Xu D."/>
            <person name="Zhang Y."/>
        </authorList>
    </citation>
    <scope>NUCLEOTIDE SEQUENCE [LARGE SCALE GENOMIC DNA]</scope>
    <source>
        <strain evidence="2">cv. Yunnan</strain>
    </source>
</reference>
<sequence length="535" mass="61139">MEILNGLLVKLSFDWNIIYLDLATETYGEVLQPVYDEGIKDLTLGSLREWLCVLCNYHGIRADLWVMKVYGVRDSWTKLVSIPCLTDPGTDHFSCISNDGKILLQLGSKLIVYDSKNGTFSENQNFDKCVEASTFVETYADSRKRKNSSPRKKKLVVFNMTMRVGSVRFRDKVHTSYTLEKRMKIATLGDRSIGRQCLLRLSILVRKNKAMSNLPRDFLTDILSRLPAKSLGRFKLVSKNWFSLISSADFIKLHHRRVLSDTNTNHSRVFIMSTHSLHSVNYESPSCYEGVNDDDAKAIISLNDPLEKESVGEKELGSCYGLIFFVCYNDCILLWNPTTQKTRIIPDPITPLFDGTRFYGLGYDLSIDDYKMVMATRSISSNSISCQVFNLKTDSWRTVQATHMNINEPDEIGSFSNGAIHWIVRHRPHNNGFNQRETILSFDIKDEVFMEILLPNGGENEQSAFWCLGDLKGCLYAVYGGDGVDMDVWVMKEYGVESSWSKVIKLDWFRFNCDYGMIPVCFTHEDDVVLDFDSI</sequence>
<organism evidence="1 2">
    <name type="scientific">Smallanthus sonchifolius</name>
    <dbReference type="NCBI Taxonomy" id="185202"/>
    <lineage>
        <taxon>Eukaryota</taxon>
        <taxon>Viridiplantae</taxon>
        <taxon>Streptophyta</taxon>
        <taxon>Embryophyta</taxon>
        <taxon>Tracheophyta</taxon>
        <taxon>Spermatophyta</taxon>
        <taxon>Magnoliopsida</taxon>
        <taxon>eudicotyledons</taxon>
        <taxon>Gunneridae</taxon>
        <taxon>Pentapetalae</taxon>
        <taxon>asterids</taxon>
        <taxon>campanulids</taxon>
        <taxon>Asterales</taxon>
        <taxon>Asteraceae</taxon>
        <taxon>Asteroideae</taxon>
        <taxon>Heliantheae alliance</taxon>
        <taxon>Millerieae</taxon>
        <taxon>Smallanthus</taxon>
    </lineage>
</organism>
<dbReference type="EMBL" id="CM042019">
    <property type="protein sequence ID" value="KAI3823091.1"/>
    <property type="molecule type" value="Genomic_DNA"/>
</dbReference>
<evidence type="ECO:0000313" key="2">
    <source>
        <dbReference type="Proteomes" id="UP001056120"/>
    </source>
</evidence>
<protein>
    <submittedName>
        <fullName evidence="1">Uncharacterized protein</fullName>
    </submittedName>
</protein>
<reference evidence="1 2" key="2">
    <citation type="journal article" date="2022" name="Mol. Ecol. Resour.">
        <title>The genomes of chicory, endive, great burdock and yacon provide insights into Asteraceae paleo-polyploidization history and plant inulin production.</title>
        <authorList>
            <person name="Fan W."/>
            <person name="Wang S."/>
            <person name="Wang H."/>
            <person name="Wang A."/>
            <person name="Jiang F."/>
            <person name="Liu H."/>
            <person name="Zhao H."/>
            <person name="Xu D."/>
            <person name="Zhang Y."/>
        </authorList>
    </citation>
    <scope>NUCLEOTIDE SEQUENCE [LARGE SCALE GENOMIC DNA]</scope>
    <source>
        <strain evidence="2">cv. Yunnan</strain>
        <tissue evidence="1">Leaves</tissue>
    </source>
</reference>
<name>A0ACB9JST6_9ASTR</name>
<comment type="caution">
    <text evidence="1">The sequence shown here is derived from an EMBL/GenBank/DDBJ whole genome shotgun (WGS) entry which is preliminary data.</text>
</comment>
<proteinExistence type="predicted"/>
<dbReference type="Proteomes" id="UP001056120">
    <property type="component" value="Linkage Group LG02"/>
</dbReference>
<accession>A0ACB9JST6</accession>
<gene>
    <name evidence="1" type="ORF">L1987_04517</name>
</gene>